<reference evidence="4" key="1">
    <citation type="submission" date="2017-05" db="EMBL/GenBank/DDBJ databases">
        <authorList>
            <person name="Rodrigo-Torres L."/>
            <person name="Arahal R. D."/>
            <person name="Lucena T."/>
        </authorList>
    </citation>
    <scope>NUCLEOTIDE SEQUENCE [LARGE SCALE GENOMIC DNA]</scope>
    <source>
        <strain evidence="4">CECT 8649</strain>
    </source>
</reference>
<protein>
    <submittedName>
        <fullName evidence="3">Oxidoreductase molybdopterin binding domain protein</fullName>
    </submittedName>
</protein>
<name>A0A238J9S7_9RHOB</name>
<feature type="signal peptide" evidence="1">
    <location>
        <begin position="1"/>
        <end position="22"/>
    </location>
</feature>
<keyword evidence="4" id="KW-1185">Reference proteome</keyword>
<dbReference type="AlphaFoldDB" id="A0A238J9S7"/>
<feature type="chain" id="PRO_5013189722" evidence="1">
    <location>
        <begin position="23"/>
        <end position="169"/>
    </location>
</feature>
<evidence type="ECO:0000259" key="2">
    <source>
        <dbReference type="Pfam" id="PF00174"/>
    </source>
</evidence>
<feature type="domain" description="Oxidoreductase molybdopterin-binding" evidence="2">
    <location>
        <begin position="73"/>
        <end position="142"/>
    </location>
</feature>
<evidence type="ECO:0000256" key="1">
    <source>
        <dbReference type="SAM" id="SignalP"/>
    </source>
</evidence>
<evidence type="ECO:0000313" key="3">
    <source>
        <dbReference type="EMBL" id="SMX27418.1"/>
    </source>
</evidence>
<dbReference type="Pfam" id="PF00174">
    <property type="entry name" value="Oxidored_molyb"/>
    <property type="match status" value="1"/>
</dbReference>
<gene>
    <name evidence="3" type="ORF">TRP8649_01523</name>
</gene>
<dbReference type="InterPro" id="IPR036374">
    <property type="entry name" value="OxRdtase_Mopterin-bd_sf"/>
</dbReference>
<keyword evidence="1" id="KW-0732">Signal</keyword>
<dbReference type="OrthoDB" id="9798763at2"/>
<accession>A0A238J9S7</accession>
<dbReference type="EMBL" id="FXXP01000001">
    <property type="protein sequence ID" value="SMX27418.1"/>
    <property type="molecule type" value="Genomic_DNA"/>
</dbReference>
<dbReference type="RefSeq" id="WP_099243575.1">
    <property type="nucleotide sequence ID" value="NZ_FXXP01000001.1"/>
</dbReference>
<sequence>MIRFLRSCFVFLVFFGGVQAQADEMPIPTGPVILQMSGEISRHNNEDLAEFDLEMLQALPRTELRTTTIWTDGMQEFVGVELGDLLDYIGANGTVIDAWAINDYYAEIPLTDAVPGSALIAYQRNGKPMSVRDKGPLWIIYPYDHSSDFRTEVYFSRSVWQLNRLEVLR</sequence>
<dbReference type="Gene3D" id="3.90.420.10">
    <property type="entry name" value="Oxidoreductase, molybdopterin-binding domain"/>
    <property type="match status" value="1"/>
</dbReference>
<dbReference type="SUPFAM" id="SSF56524">
    <property type="entry name" value="Oxidoreductase molybdopterin-binding domain"/>
    <property type="match status" value="1"/>
</dbReference>
<proteinExistence type="predicted"/>
<dbReference type="InterPro" id="IPR000572">
    <property type="entry name" value="OxRdtase_Mopterin-bd_dom"/>
</dbReference>
<dbReference type="Proteomes" id="UP000225972">
    <property type="component" value="Unassembled WGS sequence"/>
</dbReference>
<organism evidence="3 4">
    <name type="scientific">Pelagimonas phthalicica</name>
    <dbReference type="NCBI Taxonomy" id="1037362"/>
    <lineage>
        <taxon>Bacteria</taxon>
        <taxon>Pseudomonadati</taxon>
        <taxon>Pseudomonadota</taxon>
        <taxon>Alphaproteobacteria</taxon>
        <taxon>Rhodobacterales</taxon>
        <taxon>Roseobacteraceae</taxon>
        <taxon>Pelagimonas</taxon>
    </lineage>
</organism>
<evidence type="ECO:0000313" key="4">
    <source>
        <dbReference type="Proteomes" id="UP000225972"/>
    </source>
</evidence>